<dbReference type="InterPro" id="IPR011009">
    <property type="entry name" value="Kinase-like_dom_sf"/>
</dbReference>
<dbReference type="InParanoid" id="A0A6I9RIS6"/>
<dbReference type="InterPro" id="IPR008271">
    <property type="entry name" value="Ser/Thr_kinase_AS"/>
</dbReference>
<evidence type="ECO:0000256" key="15">
    <source>
        <dbReference type="ARBA" id="ARBA00023180"/>
    </source>
</evidence>
<dbReference type="RefSeq" id="XP_010927449.1">
    <property type="nucleotide sequence ID" value="XM_010929147.2"/>
</dbReference>
<dbReference type="AlphaFoldDB" id="A0A6I9RIS6"/>
<keyword evidence="10" id="KW-0418">Kinase</keyword>
<evidence type="ECO:0000313" key="18">
    <source>
        <dbReference type="Proteomes" id="UP000504607"/>
    </source>
</evidence>
<evidence type="ECO:0000256" key="16">
    <source>
        <dbReference type="PROSITE-ProRule" id="PRU10141"/>
    </source>
</evidence>
<evidence type="ECO:0000256" key="3">
    <source>
        <dbReference type="ARBA" id="ARBA00010217"/>
    </source>
</evidence>
<dbReference type="GO" id="GO:0002229">
    <property type="term" value="P:defense response to oomycetes"/>
    <property type="evidence" value="ECO:0007669"/>
    <property type="project" value="UniProtKB-ARBA"/>
</dbReference>
<evidence type="ECO:0000256" key="12">
    <source>
        <dbReference type="ARBA" id="ARBA00022989"/>
    </source>
</evidence>
<evidence type="ECO:0000256" key="2">
    <source>
        <dbReference type="ARBA" id="ARBA00008536"/>
    </source>
</evidence>
<dbReference type="Gene3D" id="3.30.200.20">
    <property type="entry name" value="Phosphorylase Kinase, domain 1"/>
    <property type="match status" value="1"/>
</dbReference>
<keyword evidence="14" id="KW-0675">Receptor</keyword>
<proteinExistence type="inferred from homology"/>
<evidence type="ECO:0000256" key="7">
    <source>
        <dbReference type="ARBA" id="ARBA00022729"/>
    </source>
</evidence>
<dbReference type="InterPro" id="IPR013320">
    <property type="entry name" value="ConA-like_dom_sf"/>
</dbReference>
<dbReference type="OrthoDB" id="5857966at2759"/>
<keyword evidence="11 16" id="KW-0067">ATP-binding</keyword>
<dbReference type="InterPro" id="IPR000719">
    <property type="entry name" value="Prot_kinase_dom"/>
</dbReference>
<dbReference type="PANTHER" id="PTHR27007">
    <property type="match status" value="1"/>
</dbReference>
<dbReference type="GO" id="GO:0030246">
    <property type="term" value="F:carbohydrate binding"/>
    <property type="evidence" value="ECO:0007669"/>
    <property type="project" value="UniProtKB-KW"/>
</dbReference>
<dbReference type="Pfam" id="PF00069">
    <property type="entry name" value="Pkinase"/>
    <property type="match status" value="1"/>
</dbReference>
<dbReference type="KEGG" id="egu:105049490"/>
<keyword evidence="7" id="KW-0732">Signal</keyword>
<dbReference type="GO" id="GO:0004672">
    <property type="term" value="F:protein kinase activity"/>
    <property type="evidence" value="ECO:0007669"/>
    <property type="project" value="InterPro"/>
</dbReference>
<name>A0A6I9RIS6_ELAGV</name>
<dbReference type="PROSITE" id="PS00108">
    <property type="entry name" value="PROTEIN_KINASE_ST"/>
    <property type="match status" value="1"/>
</dbReference>
<dbReference type="InterPro" id="IPR017441">
    <property type="entry name" value="Protein_kinase_ATP_BS"/>
</dbReference>
<dbReference type="SUPFAM" id="SSF49899">
    <property type="entry name" value="Concanavalin A-like lectins/glucanases"/>
    <property type="match status" value="1"/>
</dbReference>
<dbReference type="FunFam" id="1.10.510.10:FF:000240">
    <property type="entry name" value="Lectin-domain containing receptor kinase A4.3"/>
    <property type="match status" value="1"/>
</dbReference>
<dbReference type="Pfam" id="PF00139">
    <property type="entry name" value="Lectin_legB"/>
    <property type="match status" value="1"/>
</dbReference>
<dbReference type="InterPro" id="IPR001220">
    <property type="entry name" value="Legume_lectin_dom"/>
</dbReference>
<protein>
    <submittedName>
        <fullName evidence="19">L-type lectin-domain containing receptor kinase IX.1-like</fullName>
    </submittedName>
</protein>
<dbReference type="SMART" id="SM00220">
    <property type="entry name" value="S_TKc"/>
    <property type="match status" value="1"/>
</dbReference>
<keyword evidence="13" id="KW-0472">Membrane</keyword>
<organism evidence="18 19">
    <name type="scientific">Elaeis guineensis var. tenera</name>
    <name type="common">Oil palm</name>
    <dbReference type="NCBI Taxonomy" id="51953"/>
    <lineage>
        <taxon>Eukaryota</taxon>
        <taxon>Viridiplantae</taxon>
        <taxon>Streptophyta</taxon>
        <taxon>Embryophyta</taxon>
        <taxon>Tracheophyta</taxon>
        <taxon>Spermatophyta</taxon>
        <taxon>Magnoliopsida</taxon>
        <taxon>Liliopsida</taxon>
        <taxon>Arecaceae</taxon>
        <taxon>Arecoideae</taxon>
        <taxon>Cocoseae</taxon>
        <taxon>Elaeidinae</taxon>
        <taxon>Elaeis</taxon>
    </lineage>
</organism>
<evidence type="ECO:0000256" key="11">
    <source>
        <dbReference type="ARBA" id="ARBA00022840"/>
    </source>
</evidence>
<evidence type="ECO:0000256" key="5">
    <source>
        <dbReference type="ARBA" id="ARBA00022679"/>
    </source>
</evidence>
<evidence type="ECO:0000256" key="14">
    <source>
        <dbReference type="ARBA" id="ARBA00023170"/>
    </source>
</evidence>
<keyword evidence="18" id="KW-1185">Reference proteome</keyword>
<comment type="subcellular location">
    <subcellularLocation>
        <location evidence="1">Cell membrane</location>
        <topology evidence="1">Single-pass type I membrane protein</topology>
    </subcellularLocation>
</comment>
<dbReference type="FunFam" id="3.30.200.20:FF:000168">
    <property type="entry name" value="L-type lectin-domain containing receptor kinase IX.1"/>
    <property type="match status" value="1"/>
</dbReference>
<dbReference type="Proteomes" id="UP000504607">
    <property type="component" value="Chromosome 8"/>
</dbReference>
<evidence type="ECO:0000256" key="6">
    <source>
        <dbReference type="ARBA" id="ARBA00022692"/>
    </source>
</evidence>
<evidence type="ECO:0000256" key="13">
    <source>
        <dbReference type="ARBA" id="ARBA00023136"/>
    </source>
</evidence>
<evidence type="ECO:0000256" key="1">
    <source>
        <dbReference type="ARBA" id="ARBA00004251"/>
    </source>
</evidence>
<keyword evidence="15" id="KW-0325">Glycoprotein</keyword>
<dbReference type="CDD" id="cd06899">
    <property type="entry name" value="lectin_legume_LecRK_Arcelin_ConA"/>
    <property type="match status" value="1"/>
</dbReference>
<dbReference type="Gene3D" id="1.10.510.10">
    <property type="entry name" value="Transferase(Phosphotransferase) domain 1"/>
    <property type="match status" value="1"/>
</dbReference>
<keyword evidence="8" id="KW-0430">Lectin</keyword>
<dbReference type="InterPro" id="IPR050528">
    <property type="entry name" value="L-type_Lectin-RKs"/>
</dbReference>
<dbReference type="PROSITE" id="PS50011">
    <property type="entry name" value="PROTEIN_KINASE_DOM"/>
    <property type="match status" value="1"/>
</dbReference>
<evidence type="ECO:0000256" key="4">
    <source>
        <dbReference type="ARBA" id="ARBA00022475"/>
    </source>
</evidence>
<evidence type="ECO:0000313" key="19">
    <source>
        <dbReference type="RefSeq" id="XP_010927449.1"/>
    </source>
</evidence>
<dbReference type="SUPFAM" id="SSF56112">
    <property type="entry name" value="Protein kinase-like (PK-like)"/>
    <property type="match status" value="1"/>
</dbReference>
<keyword evidence="9 16" id="KW-0547">Nucleotide-binding</keyword>
<sequence>MALSNSRTLLPTLQILVFLFQFSFILIPLASPLSFNFSGSSLDKPNLRYQADAFFDGTVIQLTKNQADSSPSSLQRSVGRVTYPDPVLFHDNTSVINFSTCFSFKMGDFSSSASADGLAFFLSPYPSEIPENSYGGTLGLFSTFGANKTRNNTIVAIEFDSFKNVEYDDSSSNHVGIDVHTIFSVAHVDLQASIRQHVFDACVCYTASTKNLSVSLRNTSDATRYWSISHVVDLREVLPDKGVIGFSAATGNKIESHRIRSWNFSSTDLDQTNLSHSNYKALASAIGAGVVACGFGFVCVFRYRQCKKGSSATEQVVEMTIDSLINDAFERSGGPRRIPYSVLVTATKNFTEEGKLGEGGFGGVYKGALRGSNLEVAVKRISRGSKQGTKEYLSEVTIISRLRHRNLVQLVGYCHEKNDLLLVYEYMPNQSLDYHLRHKENLLAWPERYKIALGLASALLYLHEEWEQCVVHRDVKPSNVMLDAEFNAKLGDFGLAKLVDHDGDSTTTVLAGTRGYMAPEYAFTGKACKESDVYSFGVVILEIASGRKPIALKYGEMNLVEWIWKLYGIRMHLNAADERLKMEFDEQQMECLLIVGLWCTYPHYELRPSIRQAINVLKFDAPLPILSPNVPLPTFFHPPQVDVSNLYSSHPNIPSSSIESQS</sequence>
<dbReference type="Gene3D" id="2.60.120.200">
    <property type="match status" value="1"/>
</dbReference>
<dbReference type="GO" id="GO:0005524">
    <property type="term" value="F:ATP binding"/>
    <property type="evidence" value="ECO:0007669"/>
    <property type="project" value="UniProtKB-UniRule"/>
</dbReference>
<keyword evidence="12" id="KW-1133">Transmembrane helix</keyword>
<evidence type="ECO:0000259" key="17">
    <source>
        <dbReference type="PROSITE" id="PS50011"/>
    </source>
</evidence>
<dbReference type="GeneID" id="105049490"/>
<keyword evidence="4" id="KW-1003">Cell membrane</keyword>
<gene>
    <name evidence="19" type="primary">LOC105049490</name>
</gene>
<comment type="similarity">
    <text evidence="2">In the N-terminal section; belongs to the leguminous lectin family.</text>
</comment>
<keyword evidence="6" id="KW-0812">Transmembrane</keyword>
<accession>A0A6I9RIS6</accession>
<evidence type="ECO:0000256" key="10">
    <source>
        <dbReference type="ARBA" id="ARBA00022777"/>
    </source>
</evidence>
<keyword evidence="5" id="KW-0808">Transferase</keyword>
<feature type="binding site" evidence="16">
    <location>
        <position position="379"/>
    </location>
    <ligand>
        <name>ATP</name>
        <dbReference type="ChEBI" id="CHEBI:30616"/>
    </ligand>
</feature>
<evidence type="ECO:0000256" key="9">
    <source>
        <dbReference type="ARBA" id="ARBA00022741"/>
    </source>
</evidence>
<dbReference type="GO" id="GO:0005886">
    <property type="term" value="C:plasma membrane"/>
    <property type="evidence" value="ECO:0007669"/>
    <property type="project" value="UniProtKB-SubCell"/>
</dbReference>
<evidence type="ECO:0000256" key="8">
    <source>
        <dbReference type="ARBA" id="ARBA00022734"/>
    </source>
</evidence>
<comment type="similarity">
    <text evidence="3">In the C-terminal section; belongs to the protein kinase superfamily. Ser/Thr protein kinase family.</text>
</comment>
<dbReference type="PROSITE" id="PS00107">
    <property type="entry name" value="PROTEIN_KINASE_ATP"/>
    <property type="match status" value="1"/>
</dbReference>
<reference evidence="19" key="1">
    <citation type="submission" date="2025-08" db="UniProtKB">
        <authorList>
            <consortium name="RefSeq"/>
        </authorList>
    </citation>
    <scope>IDENTIFICATION</scope>
</reference>
<feature type="domain" description="Protein kinase" evidence="17">
    <location>
        <begin position="350"/>
        <end position="626"/>
    </location>
</feature>